<evidence type="ECO:0000256" key="2">
    <source>
        <dbReference type="SAM" id="SignalP"/>
    </source>
</evidence>
<feature type="region of interest" description="Disordered" evidence="1">
    <location>
        <begin position="594"/>
        <end position="792"/>
    </location>
</feature>
<dbReference type="VEuPathDB" id="FungiDB:CPAG_02602"/>
<evidence type="ECO:0000256" key="1">
    <source>
        <dbReference type="SAM" id="MobiDB-lite"/>
    </source>
</evidence>
<feature type="chain" id="PRO_5005274042" evidence="2">
    <location>
        <begin position="29"/>
        <end position="792"/>
    </location>
</feature>
<gene>
    <name evidence="3" type="ORF">CPAG_02602</name>
</gene>
<evidence type="ECO:0000313" key="4">
    <source>
        <dbReference type="Proteomes" id="UP000054567"/>
    </source>
</evidence>
<dbReference type="Proteomes" id="UP000054567">
    <property type="component" value="Unassembled WGS sequence"/>
</dbReference>
<dbReference type="EMBL" id="DS268109">
    <property type="protein sequence ID" value="KMM66262.1"/>
    <property type="molecule type" value="Genomic_DNA"/>
</dbReference>
<dbReference type="PANTHER" id="PTHR14905">
    <property type="entry name" value="NG37"/>
    <property type="match status" value="1"/>
</dbReference>
<proteinExistence type="predicted"/>
<dbReference type="OrthoDB" id="2506204at2759"/>
<name>A0A0J6I4G3_COCPO</name>
<keyword evidence="2" id="KW-0732">Signal</keyword>
<dbReference type="InterPro" id="IPR052577">
    <property type="entry name" value="VWA7"/>
</dbReference>
<dbReference type="Pfam" id="PF07217">
    <property type="entry name" value="Het-C"/>
    <property type="match status" value="1"/>
</dbReference>
<reference evidence="3 4" key="1">
    <citation type="submission" date="2007-06" db="EMBL/GenBank/DDBJ databases">
        <title>The Genome Sequence of Coccidioides posadasii RMSCC_3488.</title>
        <authorList>
            <consortium name="Coccidioides Genome Resources Consortium"/>
            <consortium name="The Broad Institute Genome Sequencing Platform"/>
            <person name="Henn M.R."/>
            <person name="Sykes S."/>
            <person name="Young S."/>
            <person name="Jaffe D."/>
            <person name="Berlin A."/>
            <person name="Alvarez P."/>
            <person name="Butler J."/>
            <person name="Gnerre S."/>
            <person name="Grabherr M."/>
            <person name="Mauceli E."/>
            <person name="Brockman W."/>
            <person name="Kodira C."/>
            <person name="Alvarado L."/>
            <person name="Zeng Q."/>
            <person name="Crawford M."/>
            <person name="Antoine C."/>
            <person name="Devon K."/>
            <person name="Galgiani J."/>
            <person name="Orsborn K."/>
            <person name="Lewis M.L."/>
            <person name="Nusbaum C."/>
            <person name="Galagan J."/>
            <person name="Birren B."/>
        </authorList>
    </citation>
    <scope>NUCLEOTIDE SEQUENCE [LARGE SCALE GENOMIC DNA]</scope>
    <source>
        <strain evidence="3 4">RMSCC 3488</strain>
    </source>
</reference>
<organism evidence="3 4">
    <name type="scientific">Coccidioides posadasii RMSCC 3488</name>
    <dbReference type="NCBI Taxonomy" id="454284"/>
    <lineage>
        <taxon>Eukaryota</taxon>
        <taxon>Fungi</taxon>
        <taxon>Dikarya</taxon>
        <taxon>Ascomycota</taxon>
        <taxon>Pezizomycotina</taxon>
        <taxon>Eurotiomycetes</taxon>
        <taxon>Eurotiomycetidae</taxon>
        <taxon>Onygenales</taxon>
        <taxon>Onygenaceae</taxon>
        <taxon>Coccidioides</taxon>
    </lineage>
</organism>
<dbReference type="PANTHER" id="PTHR14905:SF7">
    <property type="entry name" value="VON WILLEBRAND FACTOR A DOMAIN-CONTAINING PROTEIN 7"/>
    <property type="match status" value="1"/>
</dbReference>
<reference evidence="4" key="2">
    <citation type="journal article" date="2009" name="Genome Res.">
        <title>Comparative genomic analyses of the human fungal pathogens Coccidioides and their relatives.</title>
        <authorList>
            <person name="Sharpton T.J."/>
            <person name="Stajich J.E."/>
            <person name="Rounsley S.D."/>
            <person name="Gardner M.J."/>
            <person name="Wortman J.R."/>
            <person name="Jordar V.S."/>
            <person name="Maiti R."/>
            <person name="Kodira C.D."/>
            <person name="Neafsey D.E."/>
            <person name="Zeng Q."/>
            <person name="Hung C.-Y."/>
            <person name="McMahan C."/>
            <person name="Muszewska A."/>
            <person name="Grynberg M."/>
            <person name="Mandel M.A."/>
            <person name="Kellner E.M."/>
            <person name="Barker B.M."/>
            <person name="Galgiani J.N."/>
            <person name="Orbach M.J."/>
            <person name="Kirkland T.N."/>
            <person name="Cole G.T."/>
            <person name="Henn M.R."/>
            <person name="Birren B.W."/>
            <person name="Taylor J.W."/>
        </authorList>
    </citation>
    <scope>NUCLEOTIDE SEQUENCE [LARGE SCALE GENOMIC DNA]</scope>
    <source>
        <strain evidence="4">RMSCC 3488</strain>
    </source>
</reference>
<feature type="signal peptide" evidence="2">
    <location>
        <begin position="1"/>
        <end position="28"/>
    </location>
</feature>
<reference evidence="4" key="3">
    <citation type="journal article" date="2010" name="Genome Res.">
        <title>Population genomic sequencing of Coccidioides fungi reveals recent hybridization and transposon control.</title>
        <authorList>
            <person name="Neafsey D.E."/>
            <person name="Barker B.M."/>
            <person name="Sharpton T.J."/>
            <person name="Stajich J.E."/>
            <person name="Park D.J."/>
            <person name="Whiston E."/>
            <person name="Hung C.-Y."/>
            <person name="McMahan C."/>
            <person name="White J."/>
            <person name="Sykes S."/>
            <person name="Heiman D."/>
            <person name="Young S."/>
            <person name="Zeng Q."/>
            <person name="Abouelleil A."/>
            <person name="Aftuck L."/>
            <person name="Bessette D."/>
            <person name="Brown A."/>
            <person name="FitzGerald M."/>
            <person name="Lui A."/>
            <person name="Macdonald J.P."/>
            <person name="Priest M."/>
            <person name="Orbach M.J."/>
            <person name="Galgiani J.N."/>
            <person name="Kirkland T.N."/>
            <person name="Cole G.T."/>
            <person name="Birren B.W."/>
            <person name="Henn M.R."/>
            <person name="Taylor J.W."/>
            <person name="Rounsley S.D."/>
        </authorList>
    </citation>
    <scope>NUCLEOTIDE SEQUENCE [LARGE SCALE GENOMIC DNA]</scope>
    <source>
        <strain evidence="4">RMSCC 3488</strain>
    </source>
</reference>
<feature type="region of interest" description="Disordered" evidence="1">
    <location>
        <begin position="339"/>
        <end position="398"/>
    </location>
</feature>
<feature type="compositionally biased region" description="Low complexity" evidence="1">
    <location>
        <begin position="339"/>
        <end position="355"/>
    </location>
</feature>
<feature type="compositionally biased region" description="Low complexity" evidence="1">
    <location>
        <begin position="646"/>
        <end position="671"/>
    </location>
</feature>
<dbReference type="InterPro" id="IPR010816">
    <property type="entry name" value="Het-C"/>
</dbReference>
<accession>A0A0J6I4G3</accession>
<protein>
    <submittedName>
        <fullName evidence="3">Het-C</fullName>
    </submittedName>
</protein>
<sequence>MGSYTAGVKPAFLIIAVILVVLPSQVNAFGAGNIASISKIEGKNWRHGDIEDMLKTLAFIKGHKWTSNMVKRVYFGNWLRDYSQAMDVGTLQKLQSETIRVLVWILSFMSFGYATGEFEVTAERLGVYRPEEHIDNPKDYADNKDARQYDARLRGPVRQVELDIDPETGMKNYIANERGDWATSAGYVRYSFARSIHFGRLYTKGGHKKGREEDLYEALRCLGQGLHTLEDFGAHTNYCELVLREMGMYNVFPHTGTRTMMTVRGKHIFPLVTGTFGMVDFFHSVLGEATDHFAQSEIDEADNAFGSAQASGSSAPLNGLTNMLGNVPGMGDLITEAQQLQQQSQAQAQANQQYQSHHGGYGASRGFNDDGHGQGAGYYDDTRAPGQNGANIPGMPDFDPQKTVSQIYPILVFRDKVVRRVSSVVEKIPGLESLMEKISETLTVFVYSLLAPFVRPLITFASKKLHLGSSEVINSSAQHQFEPWTDPHCTDPTHSLLSKDHFSNILNEPAGGVAAAILKFVVPRVLYAWQHADFPVDHVLNDCVSVFHHPALRDMDNEAHRTMFEVVQQWAFSRHDRGASLDHILSAESVRAGKNHTVDGSHGHGHGHSHGHGHGHVHAHSQPHQPPPYGGHGQPQPTSSFANIPGLSALAGLTGGSQSHQSHSGSSGSSGMPWDKLSSLPIPGMSNLNKLSSFIPGGHGKREMPDEPNDGTGQQPPYLGTPAYAQVGEQQQQQQHYSSGTGHGAGFSVPPPAGYEQYHQQRQPGSGDGHGVYQPPTHGAHTYDYYSGYSRG</sequence>
<evidence type="ECO:0000313" key="3">
    <source>
        <dbReference type="EMBL" id="KMM66262.1"/>
    </source>
</evidence>
<dbReference type="AlphaFoldDB" id="A0A0J6I4G3"/>
<feature type="compositionally biased region" description="Basic residues" evidence="1">
    <location>
        <begin position="603"/>
        <end position="621"/>
    </location>
</feature>